<comment type="function">
    <text evidence="15">Receptor for the chemotactic and inflammatory peptide anaphylatoxin C3a. This receptor stimulates chemotaxis, granule enzyme release and superoxide anion production.</text>
</comment>
<dbReference type="GO" id="GO:0005886">
    <property type="term" value="C:plasma membrane"/>
    <property type="evidence" value="ECO:0007669"/>
    <property type="project" value="UniProtKB-SubCell"/>
</dbReference>
<keyword evidence="8 20" id="KW-1133">Transmembrane helix</keyword>
<keyword evidence="10 20" id="KW-0472">Membrane</keyword>
<comment type="subunit">
    <text evidence="17">Interacts with VGF-derived peptide TLQP-21.</text>
</comment>
<evidence type="ECO:0000256" key="19">
    <source>
        <dbReference type="SAM" id="MobiDB-lite"/>
    </source>
</evidence>
<evidence type="ECO:0000256" key="17">
    <source>
        <dbReference type="ARBA" id="ARBA00025827"/>
    </source>
</evidence>
<dbReference type="GeneID" id="106556688"/>
<dbReference type="PANTHER" id="PTHR24225:SF28">
    <property type="entry name" value="C3A ANAPHYLATOXIN CHEMOTACTIC RECEPTOR"/>
    <property type="match status" value="1"/>
</dbReference>
<dbReference type="KEGG" id="tsr:106556688"/>
<evidence type="ECO:0000256" key="2">
    <source>
        <dbReference type="ARBA" id="ARBA00022343"/>
    </source>
</evidence>
<keyword evidence="22" id="KW-1185">Reference proteome</keyword>
<keyword evidence="5" id="KW-0597">Phosphoprotein</keyword>
<evidence type="ECO:0000259" key="21">
    <source>
        <dbReference type="PROSITE" id="PS50262"/>
    </source>
</evidence>
<feature type="transmembrane region" description="Helical" evidence="20">
    <location>
        <begin position="377"/>
        <end position="401"/>
    </location>
</feature>
<evidence type="ECO:0000256" key="9">
    <source>
        <dbReference type="ARBA" id="ARBA00023040"/>
    </source>
</evidence>
<dbReference type="InterPro" id="IPR017452">
    <property type="entry name" value="GPCR_Rhodpsn_7TM"/>
</dbReference>
<feature type="transmembrane region" description="Helical" evidence="20">
    <location>
        <begin position="301"/>
        <end position="322"/>
    </location>
</feature>
<proteinExistence type="inferred from homology"/>
<evidence type="ECO:0000256" key="3">
    <source>
        <dbReference type="ARBA" id="ARBA00022475"/>
    </source>
</evidence>
<organism evidence="22 23">
    <name type="scientific">Thamnophis sirtalis</name>
    <dbReference type="NCBI Taxonomy" id="35019"/>
    <lineage>
        <taxon>Eukaryota</taxon>
        <taxon>Metazoa</taxon>
        <taxon>Chordata</taxon>
        <taxon>Craniata</taxon>
        <taxon>Vertebrata</taxon>
        <taxon>Euteleostomi</taxon>
        <taxon>Lepidosauria</taxon>
        <taxon>Squamata</taxon>
        <taxon>Bifurcata</taxon>
        <taxon>Unidentata</taxon>
        <taxon>Episquamata</taxon>
        <taxon>Toxicofera</taxon>
        <taxon>Serpentes</taxon>
        <taxon>Colubroidea</taxon>
        <taxon>Colubridae</taxon>
        <taxon>Natricinae</taxon>
        <taxon>Thamnophis</taxon>
    </lineage>
</organism>
<dbReference type="InterPro" id="IPR001644">
    <property type="entry name" value="Anaphtx_C3AR1"/>
</dbReference>
<comment type="subcellular location">
    <subcellularLocation>
        <location evidence="1">Cell membrane</location>
        <topology evidence="1">Multi-pass membrane protein</topology>
    </subcellularLocation>
</comment>
<evidence type="ECO:0000256" key="5">
    <source>
        <dbReference type="ARBA" id="ARBA00022553"/>
    </source>
</evidence>
<keyword evidence="3" id="KW-1003">Cell membrane</keyword>
<feature type="transmembrane region" description="Helical" evidence="20">
    <location>
        <begin position="342"/>
        <end position="365"/>
    </location>
</feature>
<gene>
    <name evidence="23" type="primary">LOC106556688</name>
</gene>
<keyword evidence="4" id="KW-0145">Chemotaxis</keyword>
<keyword evidence="7 18" id="KW-0812">Transmembrane</keyword>
<dbReference type="GO" id="GO:0004876">
    <property type="term" value="F:complement component C3a receptor activity"/>
    <property type="evidence" value="ECO:0007669"/>
    <property type="project" value="InterPro"/>
</dbReference>
<dbReference type="PRINTS" id="PR01104">
    <property type="entry name" value="ANPHYLATOXNR"/>
</dbReference>
<dbReference type="PANTHER" id="PTHR24225">
    <property type="entry name" value="CHEMOTACTIC RECEPTOR"/>
    <property type="match status" value="1"/>
</dbReference>
<dbReference type="Gene3D" id="1.20.1070.10">
    <property type="entry name" value="Rhodopsin 7-helix transmembrane proteins"/>
    <property type="match status" value="2"/>
</dbReference>
<comment type="similarity">
    <text evidence="16">Belongs to the chemokine-like receptor (CMKLR) family.</text>
</comment>
<comment type="similarity">
    <text evidence="18">Belongs to the G-protein coupled receptor 1 family.</text>
</comment>
<keyword evidence="13" id="KW-0325">Glycoprotein</keyword>
<dbReference type="AlphaFoldDB" id="A0A6I9Z261"/>
<keyword evidence="14 18" id="KW-0807">Transducer</keyword>
<evidence type="ECO:0000256" key="18">
    <source>
        <dbReference type="RuleBase" id="RU000688"/>
    </source>
</evidence>
<dbReference type="PRINTS" id="PR01060">
    <property type="entry name" value="C3ANPHYLTXNR"/>
</dbReference>
<keyword evidence="9 18" id="KW-0297">G-protein coupled receptor</keyword>
<protein>
    <recommendedName>
        <fullName evidence="2">C3a anaphylatoxin chemotactic receptor</fullName>
    </recommendedName>
</protein>
<dbReference type="Proteomes" id="UP000504617">
    <property type="component" value="Unplaced"/>
</dbReference>
<dbReference type="FunFam" id="1.20.1070.10:FF:000269">
    <property type="entry name" value="C3a anaphylatoxin chemotactic receptor"/>
    <property type="match status" value="1"/>
</dbReference>
<dbReference type="GO" id="GO:0007200">
    <property type="term" value="P:phospholipase C-activating G protein-coupled receptor signaling pathway"/>
    <property type="evidence" value="ECO:0007669"/>
    <property type="project" value="TreeGrafter"/>
</dbReference>
<evidence type="ECO:0000256" key="13">
    <source>
        <dbReference type="ARBA" id="ARBA00023180"/>
    </source>
</evidence>
<keyword evidence="11" id="KW-1015">Disulfide bond</keyword>
<dbReference type="GO" id="GO:0006935">
    <property type="term" value="P:chemotaxis"/>
    <property type="evidence" value="ECO:0007669"/>
    <property type="project" value="UniProtKB-KW"/>
</dbReference>
<dbReference type="PROSITE" id="PS50262">
    <property type="entry name" value="G_PROTEIN_RECEP_F1_2"/>
    <property type="match status" value="1"/>
</dbReference>
<feature type="transmembrane region" description="Helical" evidence="20">
    <location>
        <begin position="28"/>
        <end position="49"/>
    </location>
</feature>
<evidence type="ECO:0000313" key="22">
    <source>
        <dbReference type="Proteomes" id="UP000504617"/>
    </source>
</evidence>
<evidence type="ECO:0000256" key="16">
    <source>
        <dbReference type="ARBA" id="ARBA00025736"/>
    </source>
</evidence>
<evidence type="ECO:0000256" key="14">
    <source>
        <dbReference type="ARBA" id="ARBA00023224"/>
    </source>
</evidence>
<keyword evidence="12 18" id="KW-0675">Receptor</keyword>
<dbReference type="RefSeq" id="XP_013931138.1">
    <property type="nucleotide sequence ID" value="XM_014075663.1"/>
</dbReference>
<dbReference type="Pfam" id="PF00001">
    <property type="entry name" value="7tm_1"/>
    <property type="match status" value="2"/>
</dbReference>
<reference evidence="23" key="1">
    <citation type="submission" date="2025-08" db="UniProtKB">
        <authorList>
            <consortium name="RefSeq"/>
        </authorList>
    </citation>
    <scope>IDENTIFICATION</scope>
    <source>
        <tissue evidence="23">Skeletal muscle</tissue>
    </source>
</reference>
<feature type="domain" description="G-protein coupled receptors family 1 profile" evidence="21">
    <location>
        <begin position="41"/>
        <end position="398"/>
    </location>
</feature>
<dbReference type="GO" id="GO:0004930">
    <property type="term" value="F:G protein-coupled receptor activity"/>
    <property type="evidence" value="ECO:0007669"/>
    <property type="project" value="UniProtKB-KW"/>
</dbReference>
<evidence type="ECO:0000256" key="6">
    <source>
        <dbReference type="ARBA" id="ARBA00022641"/>
    </source>
</evidence>
<evidence type="ECO:0000256" key="11">
    <source>
        <dbReference type="ARBA" id="ARBA00023157"/>
    </source>
</evidence>
<evidence type="ECO:0000313" key="23">
    <source>
        <dbReference type="RefSeq" id="XP_013931138.1"/>
    </source>
</evidence>
<accession>A0A6I9Z261</accession>
<dbReference type="GO" id="GO:0006954">
    <property type="term" value="P:inflammatory response"/>
    <property type="evidence" value="ECO:0007669"/>
    <property type="project" value="TreeGrafter"/>
</dbReference>
<feature type="transmembrane region" description="Helical" evidence="20">
    <location>
        <begin position="61"/>
        <end position="85"/>
    </location>
</feature>
<evidence type="ECO:0000256" key="20">
    <source>
        <dbReference type="SAM" id="Phobius"/>
    </source>
</evidence>
<feature type="transmembrane region" description="Helical" evidence="20">
    <location>
        <begin position="91"/>
        <end position="119"/>
    </location>
</feature>
<evidence type="ECO:0000256" key="10">
    <source>
        <dbReference type="ARBA" id="ARBA00023136"/>
    </source>
</evidence>
<evidence type="ECO:0000256" key="15">
    <source>
        <dbReference type="ARBA" id="ARBA00025640"/>
    </source>
</evidence>
<dbReference type="SUPFAM" id="SSF81321">
    <property type="entry name" value="Family A G protein-coupled receptor-like"/>
    <property type="match status" value="1"/>
</dbReference>
<keyword evidence="6" id="KW-0765">Sulfation</keyword>
<evidence type="ECO:0000256" key="7">
    <source>
        <dbReference type="ARBA" id="ARBA00022692"/>
    </source>
</evidence>
<feature type="region of interest" description="Disordered" evidence="19">
    <location>
        <begin position="426"/>
        <end position="449"/>
    </location>
</feature>
<dbReference type="GO" id="GO:0007204">
    <property type="term" value="P:positive regulation of cytosolic calcium ion concentration"/>
    <property type="evidence" value="ECO:0007669"/>
    <property type="project" value="TreeGrafter"/>
</dbReference>
<dbReference type="InterPro" id="IPR000826">
    <property type="entry name" value="Formyl_rcpt-rel"/>
</dbReference>
<evidence type="ECO:0000256" key="4">
    <source>
        <dbReference type="ARBA" id="ARBA00022500"/>
    </source>
</evidence>
<sequence>MAPLPANGSADGASEASPLLPPPSAGSLAIFSITFLLGFPGNGLVIWAIALKMKRTVNTVWFLHLAIADFVCCLSLPFSIAQLALGERWPFGWLLCKVLPSAVIFNMFASVFLLTAISLDRCLLVTKPVWCQNHRTARLASAICGVIWVLAFLLCCPSFFYRDTLEDESGNTRCINNWGTTGGHEDYQWVDDLWDPEDAVLLPTESAYDGLFPGGNPDPQPSYHPTVSTARGLGLLHPSANKTGAELTRRRRPVTVAPFTLHGFPGVHPSFSTASIPQFQDQPADYFPEAQPPGVFVSTTVARAVLGFLLPFAVMAACYALIARKMLAKVFAGPRRRALQLILLVVATFFLCWAPYHVTGVLFLLAPPQSSLHQALLWWDSVSVALAYANSCLNPLLYVFVGRQFRRKVCQTVQEVLEGAFAEGASSPVSSQDKRQTTTMDDEVDASAL</sequence>
<feature type="transmembrane region" description="Helical" evidence="20">
    <location>
        <begin position="139"/>
        <end position="161"/>
    </location>
</feature>
<dbReference type="InterPro" id="IPR002234">
    <property type="entry name" value="Anphylx_rcpt_C3a/C5a1-2"/>
</dbReference>
<dbReference type="PROSITE" id="PS00237">
    <property type="entry name" value="G_PROTEIN_RECEP_F1_1"/>
    <property type="match status" value="1"/>
</dbReference>
<dbReference type="OrthoDB" id="10037617at2759"/>
<dbReference type="PRINTS" id="PR00237">
    <property type="entry name" value="GPCRRHODOPSN"/>
</dbReference>
<evidence type="ECO:0000256" key="12">
    <source>
        <dbReference type="ARBA" id="ARBA00023170"/>
    </source>
</evidence>
<feature type="compositionally biased region" description="Acidic residues" evidence="19">
    <location>
        <begin position="440"/>
        <end position="449"/>
    </location>
</feature>
<evidence type="ECO:0000256" key="8">
    <source>
        <dbReference type="ARBA" id="ARBA00022989"/>
    </source>
</evidence>
<dbReference type="InterPro" id="IPR000276">
    <property type="entry name" value="GPCR_Rhodpsn"/>
</dbReference>
<dbReference type="GO" id="GO:0004878">
    <property type="term" value="F:complement component C5a receptor activity"/>
    <property type="evidence" value="ECO:0007669"/>
    <property type="project" value="TreeGrafter"/>
</dbReference>
<name>A0A6I9Z261_9SAUR</name>
<evidence type="ECO:0000256" key="1">
    <source>
        <dbReference type="ARBA" id="ARBA00004651"/>
    </source>
</evidence>